<feature type="transmembrane region" description="Helical" evidence="8">
    <location>
        <begin position="83"/>
        <end position="105"/>
    </location>
</feature>
<dbReference type="RefSeq" id="WP_138209135.1">
    <property type="nucleotide sequence ID" value="NZ_CBCRUQ010000015.1"/>
</dbReference>
<evidence type="ECO:0000313" key="9">
    <source>
        <dbReference type="EMBL" id="VTQ83259.1"/>
    </source>
</evidence>
<dbReference type="EMBL" id="LR590481">
    <property type="protein sequence ID" value="VTQ83259.1"/>
    <property type="molecule type" value="Genomic_DNA"/>
</dbReference>
<reference evidence="9 10" key="1">
    <citation type="submission" date="2019-05" db="EMBL/GenBank/DDBJ databases">
        <authorList>
            <consortium name="Pathogen Informatics"/>
        </authorList>
    </citation>
    <scope>NUCLEOTIDE SEQUENCE [LARGE SCALE GENOMIC DNA]</scope>
    <source>
        <strain evidence="9 10">NCTC503</strain>
    </source>
</reference>
<gene>
    <name evidence="9" type="primary">yhhT_1</name>
    <name evidence="9" type="ORF">NCTC503_00318</name>
</gene>
<organism evidence="9 10">
    <name type="scientific">Hathewaya histolytica</name>
    <name type="common">Clostridium histolyticum</name>
    <dbReference type="NCBI Taxonomy" id="1498"/>
    <lineage>
        <taxon>Bacteria</taxon>
        <taxon>Bacillati</taxon>
        <taxon>Bacillota</taxon>
        <taxon>Clostridia</taxon>
        <taxon>Eubacteriales</taxon>
        <taxon>Clostridiaceae</taxon>
        <taxon>Hathewaya</taxon>
    </lineage>
</organism>
<feature type="transmembrane region" description="Helical" evidence="8">
    <location>
        <begin position="178"/>
        <end position="197"/>
    </location>
</feature>
<dbReference type="PANTHER" id="PTHR21716:SF53">
    <property type="entry name" value="PERMEASE PERM-RELATED"/>
    <property type="match status" value="1"/>
</dbReference>
<evidence type="ECO:0000256" key="6">
    <source>
        <dbReference type="ARBA" id="ARBA00022989"/>
    </source>
</evidence>
<proteinExistence type="inferred from homology"/>
<keyword evidence="4" id="KW-1003">Cell membrane</keyword>
<keyword evidence="6 8" id="KW-1133">Transmembrane helix</keyword>
<evidence type="ECO:0000256" key="1">
    <source>
        <dbReference type="ARBA" id="ARBA00004651"/>
    </source>
</evidence>
<dbReference type="PANTHER" id="PTHR21716">
    <property type="entry name" value="TRANSMEMBRANE PROTEIN"/>
    <property type="match status" value="1"/>
</dbReference>
<dbReference type="Proteomes" id="UP000308489">
    <property type="component" value="Chromosome 1"/>
</dbReference>
<keyword evidence="10" id="KW-1185">Reference proteome</keyword>
<evidence type="ECO:0000313" key="10">
    <source>
        <dbReference type="Proteomes" id="UP000308489"/>
    </source>
</evidence>
<comment type="subcellular location">
    <subcellularLocation>
        <location evidence="1">Cell membrane</location>
        <topology evidence="1">Multi-pass membrane protein</topology>
    </subcellularLocation>
</comment>
<evidence type="ECO:0000256" key="2">
    <source>
        <dbReference type="ARBA" id="ARBA00009773"/>
    </source>
</evidence>
<keyword evidence="5 8" id="KW-0812">Transmembrane</keyword>
<name>A0A4U9QXN6_HATHI</name>
<evidence type="ECO:0000256" key="8">
    <source>
        <dbReference type="SAM" id="Phobius"/>
    </source>
</evidence>
<keyword evidence="3" id="KW-0813">Transport</keyword>
<accession>A0A4U9QXN6</accession>
<comment type="similarity">
    <text evidence="2">Belongs to the autoinducer-2 exporter (AI-2E) (TC 2.A.86) family.</text>
</comment>
<evidence type="ECO:0000256" key="4">
    <source>
        <dbReference type="ARBA" id="ARBA00022475"/>
    </source>
</evidence>
<dbReference type="InterPro" id="IPR002549">
    <property type="entry name" value="AI-2E-like"/>
</dbReference>
<dbReference type="GO" id="GO:0005886">
    <property type="term" value="C:plasma membrane"/>
    <property type="evidence" value="ECO:0007669"/>
    <property type="project" value="UniProtKB-SubCell"/>
</dbReference>
<dbReference type="GO" id="GO:0055085">
    <property type="term" value="P:transmembrane transport"/>
    <property type="evidence" value="ECO:0007669"/>
    <property type="project" value="TreeGrafter"/>
</dbReference>
<dbReference type="AlphaFoldDB" id="A0A4U9QXN6"/>
<dbReference type="OrthoDB" id="9793390at2"/>
<protein>
    <submittedName>
        <fullName evidence="9">Permease</fullName>
    </submittedName>
</protein>
<keyword evidence="7 8" id="KW-0472">Membrane</keyword>
<evidence type="ECO:0000256" key="3">
    <source>
        <dbReference type="ARBA" id="ARBA00022448"/>
    </source>
</evidence>
<sequence length="368" mass="41396">MMDFKKFKDKKYMDIIIPIAIAAFLVFISSIMFLKLLDITPYFLNRIGNIYSIISPFIYGIIIAYILNPLMRFLEKKFKLKRSISILCTYLIIVGLFIIVIIYLLPKITTSIMEILRSVPQYTRATERWVNNLLNNSKAGELINTSVGANFNPEKLISKASEFSISVLNSFLANLLSITNYFIKWIFGFLIAIYVLADKENFKYVSKKAIYKTLKEKNGNRFLRLLSTLNSMIGTYIGTKALDSLIVAIIALIGLMFIKSPYALLIAIAVGITNMIPYFGPFVGMFVAGVINIFYSPIKALIVVGFLFLLQQFDGWYLDPKLIGDKVGLSPFLVMLAVTLGGGLYGVVGMILSVPVMAVIKIYVDKVF</sequence>
<dbReference type="KEGG" id="hhw:NCTC503_00318"/>
<evidence type="ECO:0000256" key="7">
    <source>
        <dbReference type="ARBA" id="ARBA00023136"/>
    </source>
</evidence>
<feature type="transmembrane region" description="Helical" evidence="8">
    <location>
        <begin position="329"/>
        <end position="360"/>
    </location>
</feature>
<feature type="transmembrane region" description="Helical" evidence="8">
    <location>
        <begin position="49"/>
        <end position="71"/>
    </location>
</feature>
<dbReference type="Pfam" id="PF01594">
    <property type="entry name" value="AI-2E_transport"/>
    <property type="match status" value="1"/>
</dbReference>
<evidence type="ECO:0000256" key="5">
    <source>
        <dbReference type="ARBA" id="ARBA00022692"/>
    </source>
</evidence>
<feature type="transmembrane region" description="Helical" evidence="8">
    <location>
        <begin position="282"/>
        <end position="309"/>
    </location>
</feature>
<feature type="transmembrane region" description="Helical" evidence="8">
    <location>
        <begin position="12"/>
        <end position="37"/>
    </location>
</feature>
<feature type="transmembrane region" description="Helical" evidence="8">
    <location>
        <begin position="245"/>
        <end position="270"/>
    </location>
</feature>